<reference evidence="9 10" key="2">
    <citation type="journal article" date="2012" name="Stand. Genomic Sci.">
        <title>Complete Genome Sequence of Clostridium clariflavum DSM 19732.</title>
        <authorList>
            <person name="Izquierdo J.A."/>
            <person name="Goodwin L."/>
            <person name="Davenport K.W."/>
            <person name="Teshima H."/>
            <person name="Bruce D."/>
            <person name="Detter C."/>
            <person name="Tapia R."/>
            <person name="Han S."/>
            <person name="Land M."/>
            <person name="Hauser L."/>
            <person name="Jeffries C.D."/>
            <person name="Han J."/>
            <person name="Pitluck S."/>
            <person name="Nolan M."/>
            <person name="Chen A."/>
            <person name="Huntemann M."/>
            <person name="Mavromatis K."/>
            <person name="Mikhailova N."/>
            <person name="Liolios K."/>
            <person name="Woyke T."/>
            <person name="Lynd L.R."/>
        </authorList>
    </citation>
    <scope>NUCLEOTIDE SEQUENCE [LARGE SCALE GENOMIC DNA]</scope>
    <source>
        <strain evidence="10">DSM 19732 / NBRC 101661 / EBR45</strain>
    </source>
</reference>
<organism evidence="9 10">
    <name type="scientific">Acetivibrio clariflavus (strain DSM 19732 / NBRC 101661 / EBR45)</name>
    <name type="common">Clostridium clariflavum</name>
    <dbReference type="NCBI Taxonomy" id="720554"/>
    <lineage>
        <taxon>Bacteria</taxon>
        <taxon>Bacillati</taxon>
        <taxon>Bacillota</taxon>
        <taxon>Clostridia</taxon>
        <taxon>Eubacteriales</taxon>
        <taxon>Oscillospiraceae</taxon>
        <taxon>Acetivibrio</taxon>
    </lineage>
</organism>
<dbReference type="RefSeq" id="WP_014254094.1">
    <property type="nucleotide sequence ID" value="NC_016627.1"/>
</dbReference>
<dbReference type="GO" id="GO:0006508">
    <property type="term" value="P:proteolysis"/>
    <property type="evidence" value="ECO:0007669"/>
    <property type="project" value="UniProtKB-KW"/>
</dbReference>
<reference evidence="10" key="1">
    <citation type="submission" date="2011-12" db="EMBL/GenBank/DDBJ databases">
        <title>Complete sequence of Clostridium clariflavum DSM 19732.</title>
        <authorList>
            <consortium name="US DOE Joint Genome Institute"/>
            <person name="Lucas S."/>
            <person name="Han J."/>
            <person name="Lapidus A."/>
            <person name="Cheng J.-F."/>
            <person name="Goodwin L."/>
            <person name="Pitluck S."/>
            <person name="Peters L."/>
            <person name="Teshima H."/>
            <person name="Detter J.C."/>
            <person name="Han C."/>
            <person name="Tapia R."/>
            <person name="Land M."/>
            <person name="Hauser L."/>
            <person name="Kyrpides N."/>
            <person name="Ivanova N."/>
            <person name="Pagani I."/>
            <person name="Kitzmiller T."/>
            <person name="Lynd L."/>
            <person name="Izquierdo J."/>
            <person name="Woyke T."/>
        </authorList>
    </citation>
    <scope>NUCLEOTIDE SEQUENCE [LARGE SCALE GENOMIC DNA]</scope>
    <source>
        <strain evidence="10">DSM 19732 / NBRC 101661 / EBR45</strain>
    </source>
</reference>
<dbReference type="InterPro" id="IPR006741">
    <property type="entry name" value="AgrB"/>
</dbReference>
<keyword evidence="10" id="KW-1185">Reference proteome</keyword>
<evidence type="ECO:0000256" key="1">
    <source>
        <dbReference type="ARBA" id="ARBA00022475"/>
    </source>
</evidence>
<dbReference type="KEGG" id="ccl:Clocl_0766"/>
<dbReference type="Pfam" id="PF04647">
    <property type="entry name" value="AgrB"/>
    <property type="match status" value="1"/>
</dbReference>
<keyword evidence="3" id="KW-0645">Protease</keyword>
<evidence type="ECO:0000256" key="8">
    <source>
        <dbReference type="SAM" id="Phobius"/>
    </source>
</evidence>
<evidence type="ECO:0000256" key="6">
    <source>
        <dbReference type="ARBA" id="ARBA00022989"/>
    </source>
</evidence>
<evidence type="ECO:0000256" key="5">
    <source>
        <dbReference type="ARBA" id="ARBA00022801"/>
    </source>
</evidence>
<evidence type="ECO:0000256" key="4">
    <source>
        <dbReference type="ARBA" id="ARBA00022692"/>
    </source>
</evidence>
<evidence type="ECO:0000313" key="9">
    <source>
        <dbReference type="EMBL" id="AEV67466.1"/>
    </source>
</evidence>
<name>G8LVB2_ACECE</name>
<keyword evidence="4 8" id="KW-0812">Transmembrane</keyword>
<keyword evidence="6 8" id="KW-1133">Transmembrane helix</keyword>
<dbReference type="GO" id="GO:0008233">
    <property type="term" value="F:peptidase activity"/>
    <property type="evidence" value="ECO:0007669"/>
    <property type="project" value="UniProtKB-KW"/>
</dbReference>
<keyword evidence="2" id="KW-0673">Quorum sensing</keyword>
<gene>
    <name evidence="9" type="ordered locus">Clocl_0766</name>
</gene>
<sequence length="196" mass="21947">MIDAFSKKVTGLIKKNLNDITPEKEEVIDYGIKILVYETIVIASAFSAALFFGVFKYFLAVFLIYSILRMVEGGAHMNSRIKCIATYAAIIFGSIFLSKNIYIASPYYSIPVFLINFFAAYKYAPGDSLEKPILKKKLKVKLKVLSLIVITVLSLGSFILWYSDKILFNAALITSLSVTFLLSPIGYRFAKCQRGS</sequence>
<dbReference type="STRING" id="720554.Clocl_0766"/>
<evidence type="ECO:0000313" key="10">
    <source>
        <dbReference type="Proteomes" id="UP000005435"/>
    </source>
</evidence>
<feature type="transmembrane region" description="Helical" evidence="8">
    <location>
        <begin position="168"/>
        <end position="190"/>
    </location>
</feature>
<feature type="transmembrane region" description="Helical" evidence="8">
    <location>
        <begin position="80"/>
        <end position="97"/>
    </location>
</feature>
<feature type="transmembrane region" description="Helical" evidence="8">
    <location>
        <begin position="103"/>
        <end position="121"/>
    </location>
</feature>
<dbReference type="OrthoDB" id="2044325at2"/>
<dbReference type="SMART" id="SM00793">
    <property type="entry name" value="AgrB"/>
    <property type="match status" value="1"/>
</dbReference>
<evidence type="ECO:0000256" key="3">
    <source>
        <dbReference type="ARBA" id="ARBA00022670"/>
    </source>
</evidence>
<dbReference type="GO" id="GO:0016020">
    <property type="term" value="C:membrane"/>
    <property type="evidence" value="ECO:0007669"/>
    <property type="project" value="InterPro"/>
</dbReference>
<keyword evidence="1" id="KW-1003">Cell membrane</keyword>
<protein>
    <submittedName>
        <fullName evidence="9">Protein possibly involved in post-translational modification of quorum-sensing peptides</fullName>
    </submittedName>
</protein>
<feature type="transmembrane region" description="Helical" evidence="8">
    <location>
        <begin position="40"/>
        <end position="68"/>
    </location>
</feature>
<dbReference type="GO" id="GO:0009372">
    <property type="term" value="P:quorum sensing"/>
    <property type="evidence" value="ECO:0007669"/>
    <property type="project" value="UniProtKB-KW"/>
</dbReference>
<proteinExistence type="predicted"/>
<evidence type="ECO:0000256" key="2">
    <source>
        <dbReference type="ARBA" id="ARBA00022654"/>
    </source>
</evidence>
<dbReference type="Proteomes" id="UP000005435">
    <property type="component" value="Chromosome"/>
</dbReference>
<keyword evidence="5" id="KW-0378">Hydrolase</keyword>
<evidence type="ECO:0000256" key="7">
    <source>
        <dbReference type="ARBA" id="ARBA00023136"/>
    </source>
</evidence>
<feature type="transmembrane region" description="Helical" evidence="8">
    <location>
        <begin position="142"/>
        <end position="162"/>
    </location>
</feature>
<dbReference type="AlphaFoldDB" id="G8LVB2"/>
<dbReference type="HOGENOM" id="CLU_098969_0_0_9"/>
<dbReference type="EMBL" id="CP003065">
    <property type="protein sequence ID" value="AEV67466.1"/>
    <property type="molecule type" value="Genomic_DNA"/>
</dbReference>
<accession>G8LVB2</accession>
<keyword evidence="7 8" id="KW-0472">Membrane</keyword>
<dbReference type="eggNOG" id="COG4512">
    <property type="taxonomic scope" value="Bacteria"/>
</dbReference>